<feature type="region of interest" description="Disordered" evidence="6">
    <location>
        <begin position="403"/>
        <end position="437"/>
    </location>
</feature>
<evidence type="ECO:0000256" key="5">
    <source>
        <dbReference type="ARBA" id="ARBA00024481"/>
    </source>
</evidence>
<evidence type="ECO:0000259" key="7">
    <source>
        <dbReference type="Pfam" id="PF01137"/>
    </source>
</evidence>
<dbReference type="InterPro" id="IPR000228">
    <property type="entry name" value="RNA3'_term_phos_cyc"/>
</dbReference>
<feature type="region of interest" description="Disordered" evidence="6">
    <location>
        <begin position="1"/>
        <end position="36"/>
    </location>
</feature>
<dbReference type="InterPro" id="IPR037136">
    <property type="entry name" value="RNA3'_phos_cyclase_dom_sf"/>
</dbReference>
<organism evidence="9 10">
    <name type="scientific">Heterostelium pallidum (strain ATCC 26659 / Pp 5 / PN500)</name>
    <name type="common">Cellular slime mold</name>
    <name type="synonym">Polysphondylium pallidum</name>
    <dbReference type="NCBI Taxonomy" id="670386"/>
    <lineage>
        <taxon>Eukaryota</taxon>
        <taxon>Amoebozoa</taxon>
        <taxon>Evosea</taxon>
        <taxon>Eumycetozoa</taxon>
        <taxon>Dictyostelia</taxon>
        <taxon>Acytosteliales</taxon>
        <taxon>Acytosteliaceae</taxon>
        <taxon>Heterostelium</taxon>
    </lineage>
</organism>
<dbReference type="GO" id="GO:0000166">
    <property type="term" value="F:nucleotide binding"/>
    <property type="evidence" value="ECO:0007669"/>
    <property type="project" value="UniProtKB-KW"/>
</dbReference>
<dbReference type="HAMAP" id="MF_00200">
    <property type="entry name" value="RTC"/>
    <property type="match status" value="1"/>
</dbReference>
<dbReference type="GO" id="GO:0006396">
    <property type="term" value="P:RNA processing"/>
    <property type="evidence" value="ECO:0007669"/>
    <property type="project" value="InterPro"/>
</dbReference>
<evidence type="ECO:0000256" key="3">
    <source>
        <dbReference type="ARBA" id="ARBA00022598"/>
    </source>
</evidence>
<dbReference type="Proteomes" id="UP000001396">
    <property type="component" value="Unassembled WGS sequence"/>
</dbReference>
<comment type="similarity">
    <text evidence="1">Belongs to the RNA 3'-terminal cyclase family. Type 1 subfamily.</text>
</comment>
<evidence type="ECO:0000256" key="4">
    <source>
        <dbReference type="ARBA" id="ARBA00022741"/>
    </source>
</evidence>
<feature type="compositionally biased region" description="Low complexity" evidence="6">
    <location>
        <begin position="425"/>
        <end position="437"/>
    </location>
</feature>
<evidence type="ECO:0000313" key="9">
    <source>
        <dbReference type="EMBL" id="EFA81510.1"/>
    </source>
</evidence>
<dbReference type="EMBL" id="ADBJ01000025">
    <property type="protein sequence ID" value="EFA81510.1"/>
    <property type="molecule type" value="Genomic_DNA"/>
</dbReference>
<dbReference type="Gene3D" id="3.30.360.20">
    <property type="entry name" value="RNA 3'-terminal phosphate cyclase, insert domain"/>
    <property type="match status" value="1"/>
</dbReference>
<feature type="domain" description="RNA 3'-terminal phosphate cyclase insert" evidence="8">
    <location>
        <begin position="227"/>
        <end position="327"/>
    </location>
</feature>
<dbReference type="InterPro" id="IPR020719">
    <property type="entry name" value="RNA3'_term_phos_cycl-like_CS"/>
</dbReference>
<dbReference type="RefSeq" id="XP_020433627.1">
    <property type="nucleotide sequence ID" value="XM_020576378.1"/>
</dbReference>
<accession>D3BAC3</accession>
<dbReference type="NCBIfam" id="TIGR03399">
    <property type="entry name" value="RNA_3prim_cycl"/>
    <property type="match status" value="1"/>
</dbReference>
<gene>
    <name evidence="9" type="primary">rtc1</name>
    <name evidence="9" type="ORF">PPL_05499</name>
</gene>
<dbReference type="PROSITE" id="PS01287">
    <property type="entry name" value="RTC"/>
    <property type="match status" value="1"/>
</dbReference>
<dbReference type="STRING" id="670386.D3BAC3"/>
<dbReference type="AlphaFoldDB" id="D3BAC3"/>
<proteinExistence type="inferred from homology"/>
<dbReference type="InParanoid" id="D3BAC3"/>
<dbReference type="InterPro" id="IPR013792">
    <property type="entry name" value="RNA3'P_cycl/enolpyr_Trfase_a/b"/>
</dbReference>
<evidence type="ECO:0000256" key="6">
    <source>
        <dbReference type="SAM" id="MobiDB-lite"/>
    </source>
</evidence>
<dbReference type="PANTHER" id="PTHR11096">
    <property type="entry name" value="RNA 3' TERMINAL PHOSPHATE CYCLASE"/>
    <property type="match status" value="1"/>
</dbReference>
<dbReference type="InterPro" id="IPR017770">
    <property type="entry name" value="RNA3'_term_phos_cyc_type_1"/>
</dbReference>
<dbReference type="OMA" id="HAKTARW"/>
<evidence type="ECO:0000313" key="10">
    <source>
        <dbReference type="Proteomes" id="UP000001396"/>
    </source>
</evidence>
<keyword evidence="4" id="KW-0547">Nucleotide-binding</keyword>
<feature type="domain" description="RNA 3'-terminal phosphate cyclase" evidence="7">
    <location>
        <begin position="50"/>
        <end position="380"/>
    </location>
</feature>
<feature type="compositionally biased region" description="Basic residues" evidence="6">
    <location>
        <begin position="1"/>
        <end position="16"/>
    </location>
</feature>
<dbReference type="InterPro" id="IPR013791">
    <property type="entry name" value="RNA3'-term_phos_cycl_insert"/>
</dbReference>
<dbReference type="InterPro" id="IPR036553">
    <property type="entry name" value="RPTC_insert"/>
</dbReference>
<dbReference type="SUPFAM" id="SSF55205">
    <property type="entry name" value="EPT/RTPC-like"/>
    <property type="match status" value="2"/>
</dbReference>
<dbReference type="InterPro" id="IPR023797">
    <property type="entry name" value="RNA3'_phos_cyclase_dom"/>
</dbReference>
<dbReference type="Pfam" id="PF05189">
    <property type="entry name" value="RTC_insert"/>
    <property type="match status" value="1"/>
</dbReference>
<evidence type="ECO:0000259" key="8">
    <source>
        <dbReference type="Pfam" id="PF05189"/>
    </source>
</evidence>
<dbReference type="PANTHER" id="PTHR11096:SF0">
    <property type="entry name" value="RNA 3'-TERMINAL PHOSPHATE CYCLASE"/>
    <property type="match status" value="1"/>
</dbReference>
<dbReference type="FunCoup" id="D3BAC3">
    <property type="interactions" value="302"/>
</dbReference>
<protein>
    <recommendedName>
        <fullName evidence="2">RNA 3'-terminal-phosphate cyclase (ATP)</fullName>
        <ecNumber evidence="2">6.5.1.4</ecNumber>
    </recommendedName>
</protein>
<keyword evidence="3" id="KW-0436">Ligase</keyword>
<dbReference type="EC" id="6.5.1.4" evidence="2"/>
<dbReference type="GeneID" id="31360983"/>
<name>D3BAC3_HETP5</name>
<dbReference type="SUPFAM" id="SSF52913">
    <property type="entry name" value="RNA 3'-terminal phosphate cyclase, RPTC, insert domain"/>
    <property type="match status" value="1"/>
</dbReference>
<comment type="catalytic activity">
    <reaction evidence="5">
        <text>a 3'-end 3'-phospho-ribonucleotide-RNA + ATP = a 3'-end 2',3'-cyclophospho-ribonucleotide-RNA + AMP + diphosphate</text>
        <dbReference type="Rhea" id="RHEA:23976"/>
        <dbReference type="Rhea" id="RHEA-COMP:10463"/>
        <dbReference type="Rhea" id="RHEA-COMP:10464"/>
        <dbReference type="ChEBI" id="CHEBI:30616"/>
        <dbReference type="ChEBI" id="CHEBI:33019"/>
        <dbReference type="ChEBI" id="CHEBI:83062"/>
        <dbReference type="ChEBI" id="CHEBI:83064"/>
        <dbReference type="ChEBI" id="CHEBI:456215"/>
        <dbReference type="EC" id="6.5.1.4"/>
    </reaction>
</comment>
<dbReference type="GO" id="GO:0005634">
    <property type="term" value="C:nucleus"/>
    <property type="evidence" value="ECO:0007669"/>
    <property type="project" value="TreeGrafter"/>
</dbReference>
<comment type="caution">
    <text evidence="9">The sequence shown here is derived from an EMBL/GenBank/DDBJ whole genome shotgun (WGS) entry which is preliminary data.</text>
</comment>
<evidence type="ECO:0000256" key="1">
    <source>
        <dbReference type="ARBA" id="ARBA00009206"/>
    </source>
</evidence>
<dbReference type="GO" id="GO:0003963">
    <property type="term" value="F:RNA-3'-phosphate cyclase activity"/>
    <property type="evidence" value="ECO:0007669"/>
    <property type="project" value="UniProtKB-EC"/>
</dbReference>
<evidence type="ECO:0000256" key="2">
    <source>
        <dbReference type="ARBA" id="ARBA00012725"/>
    </source>
</evidence>
<dbReference type="Pfam" id="PF01137">
    <property type="entry name" value="RTC"/>
    <property type="match status" value="1"/>
</dbReference>
<dbReference type="Gene3D" id="3.65.10.20">
    <property type="entry name" value="RNA 3'-terminal phosphate cyclase domain"/>
    <property type="match status" value="1"/>
</dbReference>
<keyword evidence="10" id="KW-1185">Reference proteome</keyword>
<sequence length="437" mass="47317">MTKTKRNFKPHNKKTKVPQAPATSSTNSKDDSSLPEVEVNPSFVLDGSILEGGGQILRNSIALSSLLSKPVRIEKIRYNRDQPGLKAQHKAGVDLVSRMFKAHTDGVKQGSTVLYYHPRISTTNIKDQSIEADTGTAGSITLLIQIALPCLLFTPKSTKLDLGGGTNVDFSPAADYLMNVFFPIAKQFGINSNMEVLKRGYYPRGGGKVSLITQPIKGTLNPISILKKGNLVKFTIRVFFTSTRISAEVGDRMLNAARKMIKKDYKKVEIVEELVDTAKYTFGDGCCIFITAETDTGCLYGGSANGAIGVPAEKVGEDAATSILNDLLHGGCMDEYLQDQLIIFMALAKGTSQIKTGPISLHTETSIHFTSLLTGAKFQVKPAEDKQRGEDTFIITCEGVGFENKSSETKSDEEITEQNGNDDNTSTTTTTTTSSSS</sequence>
<reference evidence="9 10" key="1">
    <citation type="journal article" date="2011" name="Genome Res.">
        <title>Phylogeny-wide analysis of social amoeba genomes highlights ancient origins for complex intercellular communication.</title>
        <authorList>
            <person name="Heidel A.J."/>
            <person name="Lawal H.M."/>
            <person name="Felder M."/>
            <person name="Schilde C."/>
            <person name="Helps N.R."/>
            <person name="Tunggal B."/>
            <person name="Rivero F."/>
            <person name="John U."/>
            <person name="Schleicher M."/>
            <person name="Eichinger L."/>
            <person name="Platzer M."/>
            <person name="Noegel A.A."/>
            <person name="Schaap P."/>
            <person name="Gloeckner G."/>
        </authorList>
    </citation>
    <scope>NUCLEOTIDE SEQUENCE [LARGE SCALE GENOMIC DNA]</scope>
    <source>
        <strain evidence="10">ATCC 26659 / Pp 5 / PN500</strain>
    </source>
</reference>